<dbReference type="Proteomes" id="UP000295717">
    <property type="component" value="Unassembled WGS sequence"/>
</dbReference>
<evidence type="ECO:0000313" key="4">
    <source>
        <dbReference type="Proteomes" id="UP000295717"/>
    </source>
</evidence>
<gene>
    <name evidence="3" type="ORF">EDC35_102455</name>
</gene>
<reference evidence="3 4" key="1">
    <citation type="submission" date="2019-03" db="EMBL/GenBank/DDBJ databases">
        <title>Genomic Encyclopedia of Type Strains, Phase IV (KMG-IV): sequencing the most valuable type-strain genomes for metagenomic binning, comparative biology and taxonomic classification.</title>
        <authorList>
            <person name="Goeker M."/>
        </authorList>
    </citation>
    <scope>NUCLEOTIDE SEQUENCE [LARGE SCALE GENOMIC DNA]</scope>
    <source>
        <strain evidence="3 4">DSM 13587</strain>
    </source>
</reference>
<dbReference type="InterPro" id="IPR028098">
    <property type="entry name" value="Glyco_trans_4-like_N"/>
</dbReference>
<evidence type="ECO:0000259" key="1">
    <source>
        <dbReference type="Pfam" id="PF00534"/>
    </source>
</evidence>
<dbReference type="Pfam" id="PF00534">
    <property type="entry name" value="Glycos_transf_1"/>
    <property type="match status" value="1"/>
</dbReference>
<dbReference type="SUPFAM" id="SSF53756">
    <property type="entry name" value="UDP-Glycosyltransferase/glycogen phosphorylase"/>
    <property type="match status" value="1"/>
</dbReference>
<dbReference type="RefSeq" id="WP_132976224.1">
    <property type="nucleotide sequence ID" value="NZ_SMAO01000002.1"/>
</dbReference>
<feature type="domain" description="Glycosyltransferase subfamily 4-like N-terminal" evidence="2">
    <location>
        <begin position="13"/>
        <end position="171"/>
    </location>
</feature>
<evidence type="ECO:0000313" key="3">
    <source>
        <dbReference type="EMBL" id="TCT23118.1"/>
    </source>
</evidence>
<sequence>MNLLIFISSLSSGGAERVAANLANHWAGKGWTITIVTLAPLQIDFYELNPAIQRITLNQIGSSSHALCATWNNLRRIRALRQVLRQVCPDIALSLMSTTNVLLALAAWGLPLCAIGSEHIHPPQLPLNRVWEGLRRNFYSRLVAVTALTKESAAWLKNQTRARQVPVIPNAAPWPLPEQSPYLDPTMVGVTGQQRLLAVGRLDCQKGFDRLLTAFADLANRYPHWDLVILGEGPLRPVLQAQIDAANLQQRVFMPGRAGNIGQWYASADLYVMSSRFEGFPNTLTEALTYGLPVVSFDCKTGPRDIIRHEVDGLLVPADHITALTEALDRFMDDADLRQRFSERAIEARERFSIDSVSQKWERLFDKLCRQ</sequence>
<dbReference type="AlphaFoldDB" id="A0A4R3N220"/>
<dbReference type="CDD" id="cd03820">
    <property type="entry name" value="GT4_AmsD-like"/>
    <property type="match status" value="1"/>
</dbReference>
<evidence type="ECO:0000259" key="2">
    <source>
        <dbReference type="Pfam" id="PF13439"/>
    </source>
</evidence>
<organism evidence="3 4">
    <name type="scientific">Thiobaca trueperi</name>
    <dbReference type="NCBI Taxonomy" id="127458"/>
    <lineage>
        <taxon>Bacteria</taxon>
        <taxon>Pseudomonadati</taxon>
        <taxon>Pseudomonadota</taxon>
        <taxon>Gammaproteobacteria</taxon>
        <taxon>Chromatiales</taxon>
        <taxon>Chromatiaceae</taxon>
        <taxon>Thiobaca</taxon>
    </lineage>
</organism>
<accession>A0A4R3N220</accession>
<dbReference type="PANTHER" id="PTHR12526:SF630">
    <property type="entry name" value="GLYCOSYLTRANSFERASE"/>
    <property type="match status" value="1"/>
</dbReference>
<name>A0A4R3N220_9GAMM</name>
<dbReference type="OrthoDB" id="4611853at2"/>
<feature type="domain" description="Glycosyl transferase family 1" evidence="1">
    <location>
        <begin position="193"/>
        <end position="346"/>
    </location>
</feature>
<dbReference type="GO" id="GO:0016757">
    <property type="term" value="F:glycosyltransferase activity"/>
    <property type="evidence" value="ECO:0007669"/>
    <property type="project" value="InterPro"/>
</dbReference>
<dbReference type="InterPro" id="IPR001296">
    <property type="entry name" value="Glyco_trans_1"/>
</dbReference>
<dbReference type="PANTHER" id="PTHR12526">
    <property type="entry name" value="GLYCOSYLTRANSFERASE"/>
    <property type="match status" value="1"/>
</dbReference>
<dbReference type="Gene3D" id="3.40.50.2000">
    <property type="entry name" value="Glycogen Phosphorylase B"/>
    <property type="match status" value="2"/>
</dbReference>
<keyword evidence="3" id="KW-0808">Transferase</keyword>
<proteinExistence type="predicted"/>
<comment type="caution">
    <text evidence="3">The sequence shown here is derived from an EMBL/GenBank/DDBJ whole genome shotgun (WGS) entry which is preliminary data.</text>
</comment>
<protein>
    <submittedName>
        <fullName evidence="3">Glycosyltransferase involved in cell wall biosynthesis</fullName>
    </submittedName>
</protein>
<dbReference type="Pfam" id="PF13439">
    <property type="entry name" value="Glyco_transf_4"/>
    <property type="match status" value="1"/>
</dbReference>
<dbReference type="EMBL" id="SMAO01000002">
    <property type="protein sequence ID" value="TCT23118.1"/>
    <property type="molecule type" value="Genomic_DNA"/>
</dbReference>
<dbReference type="GO" id="GO:1901135">
    <property type="term" value="P:carbohydrate derivative metabolic process"/>
    <property type="evidence" value="ECO:0007669"/>
    <property type="project" value="UniProtKB-ARBA"/>
</dbReference>
<keyword evidence="4" id="KW-1185">Reference proteome</keyword>